<dbReference type="Proteomes" id="UP001642360">
    <property type="component" value="Unassembled WGS sequence"/>
</dbReference>
<dbReference type="PIRSF" id="PIRSF012939">
    <property type="entry name" value="Transpt_NO3_Nar2"/>
    <property type="match status" value="1"/>
</dbReference>
<keyword evidence="1" id="KW-1003">Cell membrane</keyword>
<comment type="similarity">
    <text evidence="1">Belongs to the NAR2 family.</text>
</comment>
<dbReference type="Pfam" id="PF16974">
    <property type="entry name" value="NAR2"/>
    <property type="match status" value="1"/>
</dbReference>
<keyword evidence="1" id="KW-0732">Signal</keyword>
<evidence type="ECO:0000313" key="3">
    <source>
        <dbReference type="EMBL" id="CAK9166143.1"/>
    </source>
</evidence>
<keyword evidence="4" id="KW-1185">Reference proteome</keyword>
<dbReference type="EMBL" id="CAUOFW020004546">
    <property type="protein sequence ID" value="CAK9166143.1"/>
    <property type="molecule type" value="Genomic_DNA"/>
</dbReference>
<dbReference type="InterPro" id="IPR016605">
    <property type="entry name" value="Transptr_NO3_Nar2"/>
</dbReference>
<name>A0ABC8QZ96_9AQUA</name>
<reference evidence="2 4" key="1">
    <citation type="submission" date="2024-02" db="EMBL/GenBank/DDBJ databases">
        <authorList>
            <person name="Vignale AGUSTIN F."/>
            <person name="Sosa J E."/>
            <person name="Modenutti C."/>
        </authorList>
    </citation>
    <scope>NUCLEOTIDE SEQUENCE [LARGE SCALE GENOMIC DNA]</scope>
</reference>
<keyword evidence="1" id="KW-0812">Transmembrane</keyword>
<proteinExistence type="inferred from homology"/>
<comment type="caution">
    <text evidence="2">The sequence shown here is derived from an EMBL/GenBank/DDBJ whole genome shotgun (WGS) entry which is preliminary data.</text>
</comment>
<gene>
    <name evidence="2" type="ORF">ILEXP_LOCUS2974</name>
    <name evidence="3" type="ORF">ILEXP_LOCUS35351</name>
</gene>
<keyword evidence="1" id="KW-0534">Nitrate assimilation</keyword>
<dbReference type="GO" id="GO:0010167">
    <property type="term" value="P:response to nitrate"/>
    <property type="evidence" value="ECO:0007669"/>
    <property type="project" value="UniProtKB-UniRule"/>
</dbReference>
<dbReference type="PANTHER" id="PTHR34806:SF10">
    <property type="entry name" value="HIGH-AFFINITY NITRATE TRANSPORTER"/>
    <property type="match status" value="1"/>
</dbReference>
<comment type="function">
    <text evidence="1">Involved in nitrate transport.</text>
</comment>
<dbReference type="PANTHER" id="PTHR34806">
    <property type="entry name" value="HIGH-AFFINITY NITRATE TRANSPORTER 3.2"/>
    <property type="match status" value="1"/>
</dbReference>
<keyword evidence="1" id="KW-0472">Membrane</keyword>
<evidence type="ECO:0000256" key="1">
    <source>
        <dbReference type="PIRNR" id="PIRNR012939"/>
    </source>
</evidence>
<dbReference type="EMBL" id="CAUOFW020000728">
    <property type="protein sequence ID" value="CAK9136014.1"/>
    <property type="molecule type" value="Genomic_DNA"/>
</dbReference>
<feature type="chain" id="PRO_5044536597" description="High-affinity nitrate transporter" evidence="1">
    <location>
        <begin position="23"/>
        <end position="202"/>
    </location>
</feature>
<feature type="signal peptide" evidence="1">
    <location>
        <begin position="1"/>
        <end position="22"/>
    </location>
</feature>
<sequence length="202" mass="22542">MESYYLLKTSLLLFCLVETCYGGGLFSSLQQTLAVTASPRESQVLKAGEDSITVTWGLNQSLGPGTDDLYKSVKVKLCYAPNSQVDRKWRKTSDNLSKDKTCQFTIVNKPYGNNQSFEGQIERDVPTAAYFVRAYAYNSAGEEVAFGQTTDAKKKNNLFEIEGISGRHMSIDTASICFSAFSLVSLFGFFLVERRNRRLAKN</sequence>
<protein>
    <recommendedName>
        <fullName evidence="1">High-affinity nitrate transporter</fullName>
    </recommendedName>
</protein>
<dbReference type="GO" id="GO:0042128">
    <property type="term" value="P:nitrate assimilation"/>
    <property type="evidence" value="ECO:0007669"/>
    <property type="project" value="UniProtKB-UniRule"/>
</dbReference>
<dbReference type="GO" id="GO:0005886">
    <property type="term" value="C:plasma membrane"/>
    <property type="evidence" value="ECO:0007669"/>
    <property type="project" value="UniProtKB-UniRule"/>
</dbReference>
<feature type="transmembrane region" description="Helical" evidence="1">
    <location>
        <begin position="173"/>
        <end position="192"/>
    </location>
</feature>
<dbReference type="GO" id="GO:0015706">
    <property type="term" value="P:nitrate transmembrane transport"/>
    <property type="evidence" value="ECO:0007669"/>
    <property type="project" value="UniProtKB-UniRule"/>
</dbReference>
<accession>A0ABC8QZ96</accession>
<organism evidence="2 4">
    <name type="scientific">Ilex paraguariensis</name>
    <name type="common">yerba mate</name>
    <dbReference type="NCBI Taxonomy" id="185542"/>
    <lineage>
        <taxon>Eukaryota</taxon>
        <taxon>Viridiplantae</taxon>
        <taxon>Streptophyta</taxon>
        <taxon>Embryophyta</taxon>
        <taxon>Tracheophyta</taxon>
        <taxon>Spermatophyta</taxon>
        <taxon>Magnoliopsida</taxon>
        <taxon>eudicotyledons</taxon>
        <taxon>Gunneridae</taxon>
        <taxon>Pentapetalae</taxon>
        <taxon>asterids</taxon>
        <taxon>campanulids</taxon>
        <taxon>Aquifoliales</taxon>
        <taxon>Aquifoliaceae</taxon>
        <taxon>Ilex</taxon>
    </lineage>
</organism>
<keyword evidence="1" id="KW-1133">Transmembrane helix</keyword>
<dbReference type="AlphaFoldDB" id="A0ABC8QZ96"/>
<evidence type="ECO:0000313" key="2">
    <source>
        <dbReference type="EMBL" id="CAK9136014.1"/>
    </source>
</evidence>
<evidence type="ECO:0000313" key="4">
    <source>
        <dbReference type="Proteomes" id="UP001642360"/>
    </source>
</evidence>